<evidence type="ECO:0000256" key="1">
    <source>
        <dbReference type="ARBA" id="ARBA00038090"/>
    </source>
</evidence>
<feature type="region of interest" description="Disordered" evidence="2">
    <location>
        <begin position="123"/>
        <end position="168"/>
    </location>
</feature>
<name>A0A5C3QWG6_9AGAR</name>
<sequence>MDDDIDFDSLVNVEQTFYDTAYQEAYEHGRVHGAIEGRAMGREKGYEIWEELGFYEGFAQTWKAVYAIENREHDRAMHHLDHLLTLIANFPTSNPSPDVDMNQLTRQIRSRYKALCSTLGVRPSLRTGGQASPGGTNSSEGGAKTGRQVWKLEGDTRRPAEENQGINF</sequence>
<dbReference type="STRING" id="1884261.A0A5C3QWG6"/>
<feature type="domain" description="Essential protein Yae1 N-terminal" evidence="3">
    <location>
        <begin position="22"/>
        <end position="59"/>
    </location>
</feature>
<accession>A0A5C3QWG6</accession>
<gene>
    <name evidence="4" type="ORF">BDV98DRAFT_600384</name>
</gene>
<feature type="compositionally biased region" description="Polar residues" evidence="2">
    <location>
        <begin position="127"/>
        <end position="140"/>
    </location>
</feature>
<dbReference type="Proteomes" id="UP000305067">
    <property type="component" value="Unassembled WGS sequence"/>
</dbReference>
<dbReference type="PANTHER" id="PTHR28532:SF1">
    <property type="entry name" value="ORAL CANCER OVEREXPRESSED 1"/>
    <property type="match status" value="1"/>
</dbReference>
<proteinExistence type="inferred from homology"/>
<dbReference type="InterPro" id="IPR019191">
    <property type="entry name" value="Essential_protein_Yae1_N"/>
</dbReference>
<dbReference type="Pfam" id="PF09811">
    <property type="entry name" value="Yae1_N"/>
    <property type="match status" value="1"/>
</dbReference>
<keyword evidence="5" id="KW-1185">Reference proteome</keyword>
<dbReference type="EMBL" id="ML178815">
    <property type="protein sequence ID" value="TFL06325.1"/>
    <property type="molecule type" value="Genomic_DNA"/>
</dbReference>
<evidence type="ECO:0000256" key="2">
    <source>
        <dbReference type="SAM" id="MobiDB-lite"/>
    </source>
</evidence>
<evidence type="ECO:0000313" key="4">
    <source>
        <dbReference type="EMBL" id="TFL06325.1"/>
    </source>
</evidence>
<protein>
    <recommendedName>
        <fullName evidence="3">Essential protein Yae1 N-terminal domain-containing protein</fullName>
    </recommendedName>
</protein>
<dbReference type="PANTHER" id="PTHR28532">
    <property type="entry name" value="GEO13458P1"/>
    <property type="match status" value="1"/>
</dbReference>
<comment type="similarity">
    <text evidence="1">Belongs to the LTO1 family.</text>
</comment>
<evidence type="ECO:0000313" key="5">
    <source>
        <dbReference type="Proteomes" id="UP000305067"/>
    </source>
</evidence>
<feature type="compositionally biased region" description="Basic and acidic residues" evidence="2">
    <location>
        <begin position="150"/>
        <end position="161"/>
    </location>
</feature>
<organism evidence="4 5">
    <name type="scientific">Pterulicium gracile</name>
    <dbReference type="NCBI Taxonomy" id="1884261"/>
    <lineage>
        <taxon>Eukaryota</taxon>
        <taxon>Fungi</taxon>
        <taxon>Dikarya</taxon>
        <taxon>Basidiomycota</taxon>
        <taxon>Agaricomycotina</taxon>
        <taxon>Agaricomycetes</taxon>
        <taxon>Agaricomycetidae</taxon>
        <taxon>Agaricales</taxon>
        <taxon>Pleurotineae</taxon>
        <taxon>Pterulaceae</taxon>
        <taxon>Pterulicium</taxon>
    </lineage>
</organism>
<dbReference type="InterPro" id="IPR052436">
    <property type="entry name" value="LTO1_adapter"/>
</dbReference>
<dbReference type="OrthoDB" id="48036at2759"/>
<reference evidence="4 5" key="1">
    <citation type="journal article" date="2019" name="Nat. Ecol. Evol.">
        <title>Megaphylogeny resolves global patterns of mushroom evolution.</title>
        <authorList>
            <person name="Varga T."/>
            <person name="Krizsan K."/>
            <person name="Foldi C."/>
            <person name="Dima B."/>
            <person name="Sanchez-Garcia M."/>
            <person name="Sanchez-Ramirez S."/>
            <person name="Szollosi G.J."/>
            <person name="Szarkandi J.G."/>
            <person name="Papp V."/>
            <person name="Albert L."/>
            <person name="Andreopoulos W."/>
            <person name="Angelini C."/>
            <person name="Antonin V."/>
            <person name="Barry K.W."/>
            <person name="Bougher N.L."/>
            <person name="Buchanan P."/>
            <person name="Buyck B."/>
            <person name="Bense V."/>
            <person name="Catcheside P."/>
            <person name="Chovatia M."/>
            <person name="Cooper J."/>
            <person name="Damon W."/>
            <person name="Desjardin D."/>
            <person name="Finy P."/>
            <person name="Geml J."/>
            <person name="Haridas S."/>
            <person name="Hughes K."/>
            <person name="Justo A."/>
            <person name="Karasinski D."/>
            <person name="Kautmanova I."/>
            <person name="Kiss B."/>
            <person name="Kocsube S."/>
            <person name="Kotiranta H."/>
            <person name="LaButti K.M."/>
            <person name="Lechner B.E."/>
            <person name="Liimatainen K."/>
            <person name="Lipzen A."/>
            <person name="Lukacs Z."/>
            <person name="Mihaltcheva S."/>
            <person name="Morgado L.N."/>
            <person name="Niskanen T."/>
            <person name="Noordeloos M.E."/>
            <person name="Ohm R.A."/>
            <person name="Ortiz-Santana B."/>
            <person name="Ovrebo C."/>
            <person name="Racz N."/>
            <person name="Riley R."/>
            <person name="Savchenko A."/>
            <person name="Shiryaev A."/>
            <person name="Soop K."/>
            <person name="Spirin V."/>
            <person name="Szebenyi C."/>
            <person name="Tomsovsky M."/>
            <person name="Tulloss R.E."/>
            <person name="Uehling J."/>
            <person name="Grigoriev I.V."/>
            <person name="Vagvolgyi C."/>
            <person name="Papp T."/>
            <person name="Martin F.M."/>
            <person name="Miettinen O."/>
            <person name="Hibbett D.S."/>
            <person name="Nagy L.G."/>
        </authorList>
    </citation>
    <scope>NUCLEOTIDE SEQUENCE [LARGE SCALE GENOMIC DNA]</scope>
    <source>
        <strain evidence="4 5">CBS 309.79</strain>
    </source>
</reference>
<dbReference type="AlphaFoldDB" id="A0A5C3QWG6"/>
<evidence type="ECO:0000259" key="3">
    <source>
        <dbReference type="Pfam" id="PF09811"/>
    </source>
</evidence>